<evidence type="ECO:0000313" key="12">
    <source>
        <dbReference type="Proteomes" id="UP000260828"/>
    </source>
</evidence>
<evidence type="ECO:0000256" key="1">
    <source>
        <dbReference type="ARBA" id="ARBA00004651"/>
    </source>
</evidence>
<dbReference type="AlphaFoldDB" id="A0A174QV43"/>
<feature type="transmembrane region" description="Helical" evidence="8">
    <location>
        <begin position="113"/>
        <end position="141"/>
    </location>
</feature>
<feature type="transmembrane region" description="Helical" evidence="8">
    <location>
        <begin position="285"/>
        <end position="303"/>
    </location>
</feature>
<feature type="transmembrane region" description="Helical" evidence="8">
    <location>
        <begin position="246"/>
        <end position="273"/>
    </location>
</feature>
<dbReference type="Gene3D" id="1.10.3470.10">
    <property type="entry name" value="ABC transporter involved in vitamin B12 uptake, BtuC"/>
    <property type="match status" value="1"/>
</dbReference>
<evidence type="ECO:0000256" key="3">
    <source>
        <dbReference type="ARBA" id="ARBA00022448"/>
    </source>
</evidence>
<dbReference type="EMBL" id="CZBE01000011">
    <property type="protein sequence ID" value="CUP74720.1"/>
    <property type="molecule type" value="Genomic_DNA"/>
</dbReference>
<dbReference type="PANTHER" id="PTHR30472">
    <property type="entry name" value="FERRIC ENTEROBACTIN TRANSPORT SYSTEM PERMEASE PROTEIN"/>
    <property type="match status" value="1"/>
</dbReference>
<reference evidence="10 12" key="2">
    <citation type="submission" date="2018-08" db="EMBL/GenBank/DDBJ databases">
        <title>A genome reference for cultivated species of the human gut microbiota.</title>
        <authorList>
            <person name="Zou Y."/>
            <person name="Xue W."/>
            <person name="Luo G."/>
        </authorList>
    </citation>
    <scope>NUCLEOTIDE SEQUENCE [LARGE SCALE GENOMIC DNA]</scope>
    <source>
        <strain evidence="10 12">TF05-12AC</strain>
    </source>
</reference>
<feature type="transmembrane region" description="Helical" evidence="8">
    <location>
        <begin position="12"/>
        <end position="31"/>
    </location>
</feature>
<sequence>MNRGIIEHKKGISVAAMTAFLVILFFTLICVGRYPISPLRAFEIMGKSLLGNTEGLDAYESSVILSIRLPRILMGLLVGAGLSVSGVVYQAVFGNPLVSPDILGVSSGAGFGAALAILFSAGMAATQGIALLFGLLSVTTVLNLSRIKRRSELFVLVLSGVIVKSMFDAMVSFIKYVADPEDKLPAITMWLMGSLANVSYRDVVLCAAIVLPCLIIAMALRWKMNLLSLDQDEARSLGINVKKLRLAAILLSTLMTAVTVSVCGIIGWIGLVIPHIARLLIGNDHRSLIPASALMGSIYLLLIDTAARAATAGEVPLSILTAMAGAPFFAVILRKTSGGRA</sequence>
<feature type="transmembrane region" description="Helical" evidence="8">
    <location>
        <begin position="72"/>
        <end position="93"/>
    </location>
</feature>
<dbReference type="PANTHER" id="PTHR30472:SF70">
    <property type="entry name" value="MOLYBDATE IMPORT SYSTEM PERMEASE PROTEIN MOLB"/>
    <property type="match status" value="1"/>
</dbReference>
<evidence type="ECO:0000313" key="10">
    <source>
        <dbReference type="EMBL" id="RGE69550.1"/>
    </source>
</evidence>
<comment type="similarity">
    <text evidence="2">Belongs to the binding-protein-dependent transport system permease family. FecCD subfamily.</text>
</comment>
<name>A0A174QV43_9FIRM</name>
<evidence type="ECO:0000256" key="6">
    <source>
        <dbReference type="ARBA" id="ARBA00022989"/>
    </source>
</evidence>
<dbReference type="Pfam" id="PF01032">
    <property type="entry name" value="FecCD"/>
    <property type="match status" value="1"/>
</dbReference>
<evidence type="ECO:0000256" key="2">
    <source>
        <dbReference type="ARBA" id="ARBA00007935"/>
    </source>
</evidence>
<keyword evidence="4" id="KW-1003">Cell membrane</keyword>
<dbReference type="GO" id="GO:0022857">
    <property type="term" value="F:transmembrane transporter activity"/>
    <property type="evidence" value="ECO:0007669"/>
    <property type="project" value="InterPro"/>
</dbReference>
<dbReference type="OrthoDB" id="9792889at2"/>
<evidence type="ECO:0000313" key="11">
    <source>
        <dbReference type="Proteomes" id="UP000095765"/>
    </source>
</evidence>
<dbReference type="RefSeq" id="WP_055245053.1">
    <property type="nucleotide sequence ID" value="NZ_CABIWA010000013.1"/>
</dbReference>
<evidence type="ECO:0000313" key="9">
    <source>
        <dbReference type="EMBL" id="CUP74720.1"/>
    </source>
</evidence>
<evidence type="ECO:0000256" key="7">
    <source>
        <dbReference type="ARBA" id="ARBA00023136"/>
    </source>
</evidence>
<feature type="transmembrane region" description="Helical" evidence="8">
    <location>
        <begin position="198"/>
        <end position="220"/>
    </location>
</feature>
<dbReference type="FunFam" id="1.10.3470.10:FF:000001">
    <property type="entry name" value="Vitamin B12 ABC transporter permease BtuC"/>
    <property type="match status" value="1"/>
</dbReference>
<evidence type="ECO:0000256" key="5">
    <source>
        <dbReference type="ARBA" id="ARBA00022692"/>
    </source>
</evidence>
<dbReference type="Proteomes" id="UP000260828">
    <property type="component" value="Unassembled WGS sequence"/>
</dbReference>
<feature type="transmembrane region" description="Helical" evidence="8">
    <location>
        <begin position="315"/>
        <end position="333"/>
    </location>
</feature>
<evidence type="ECO:0000256" key="8">
    <source>
        <dbReference type="SAM" id="Phobius"/>
    </source>
</evidence>
<dbReference type="SUPFAM" id="SSF81345">
    <property type="entry name" value="ABC transporter involved in vitamin B12 uptake, BtuC"/>
    <property type="match status" value="1"/>
</dbReference>
<evidence type="ECO:0000256" key="4">
    <source>
        <dbReference type="ARBA" id="ARBA00022475"/>
    </source>
</evidence>
<comment type="subcellular location">
    <subcellularLocation>
        <location evidence="1">Cell membrane</location>
        <topology evidence="1">Multi-pass membrane protein</topology>
    </subcellularLocation>
</comment>
<dbReference type="CDD" id="cd06550">
    <property type="entry name" value="TM_ABC_iron-siderophores_like"/>
    <property type="match status" value="1"/>
</dbReference>
<dbReference type="InterPro" id="IPR037294">
    <property type="entry name" value="ABC_BtuC-like"/>
</dbReference>
<keyword evidence="3" id="KW-0813">Transport</keyword>
<dbReference type="EMBL" id="QVME01000001">
    <property type="protein sequence ID" value="RGE69550.1"/>
    <property type="molecule type" value="Genomic_DNA"/>
</dbReference>
<keyword evidence="7 8" id="KW-0472">Membrane</keyword>
<dbReference type="InterPro" id="IPR000522">
    <property type="entry name" value="ABC_transptr_permease_BtuC"/>
</dbReference>
<reference evidence="9 11" key="1">
    <citation type="submission" date="2015-09" db="EMBL/GenBank/DDBJ databases">
        <authorList>
            <consortium name="Pathogen Informatics"/>
        </authorList>
    </citation>
    <scope>NUCLEOTIDE SEQUENCE [LARGE SCALE GENOMIC DNA]</scope>
    <source>
        <strain evidence="9 11">2789STDY5834939</strain>
    </source>
</reference>
<protein>
    <submittedName>
        <fullName evidence="10">Iron ABC transporter permease</fullName>
    </submittedName>
    <submittedName>
        <fullName evidence="9">Probable ABC transporter permease protein HI_1471</fullName>
    </submittedName>
</protein>
<accession>A0A174QV43</accession>
<keyword evidence="5 8" id="KW-0812">Transmembrane</keyword>
<keyword evidence="6 8" id="KW-1133">Transmembrane helix</keyword>
<dbReference type="GO" id="GO:0033214">
    <property type="term" value="P:siderophore-iron import into cell"/>
    <property type="evidence" value="ECO:0007669"/>
    <property type="project" value="TreeGrafter"/>
</dbReference>
<dbReference type="Proteomes" id="UP000095765">
    <property type="component" value="Unassembled WGS sequence"/>
</dbReference>
<gene>
    <name evidence="10" type="ORF">DXC40_00260</name>
    <name evidence="9" type="ORF">ERS852551_01802</name>
</gene>
<dbReference type="GO" id="GO:0005886">
    <property type="term" value="C:plasma membrane"/>
    <property type="evidence" value="ECO:0007669"/>
    <property type="project" value="UniProtKB-SubCell"/>
</dbReference>
<proteinExistence type="inferred from homology"/>
<organism evidence="9 11">
    <name type="scientific">Anaerotruncus colihominis</name>
    <dbReference type="NCBI Taxonomy" id="169435"/>
    <lineage>
        <taxon>Bacteria</taxon>
        <taxon>Bacillati</taxon>
        <taxon>Bacillota</taxon>
        <taxon>Clostridia</taxon>
        <taxon>Eubacteriales</taxon>
        <taxon>Oscillospiraceae</taxon>
        <taxon>Anaerotruncus</taxon>
    </lineage>
</organism>
<feature type="transmembrane region" description="Helical" evidence="8">
    <location>
        <begin position="153"/>
        <end position="178"/>
    </location>
</feature>